<dbReference type="PANTHER" id="PTHR35191">
    <property type="entry name" value="PROPHAGE SIDE TAIL FIBER PROTEIN HOMOLOG STFQ-RELATED"/>
    <property type="match status" value="1"/>
</dbReference>
<gene>
    <name evidence="4" type="ORF">DRD54_15460</name>
    <name evidence="3" type="ORF">DTU75_18375</name>
    <name evidence="5" type="ORF">EQN57_17340</name>
    <name evidence="6" type="ORF">EX921_23190</name>
</gene>
<evidence type="ECO:0000256" key="2">
    <source>
        <dbReference type="ARBA" id="ARBA00022581"/>
    </source>
</evidence>
<dbReference type="EMBL" id="AAHVPX010000014">
    <property type="protein sequence ID" value="ECA8259742.1"/>
    <property type="molecule type" value="Genomic_DNA"/>
</dbReference>
<dbReference type="InterPro" id="IPR005068">
    <property type="entry name" value="Phage_lambda_Stf-r2"/>
</dbReference>
<dbReference type="InterPro" id="IPR051934">
    <property type="entry name" value="Phage_Tail_Fiber_Structural"/>
</dbReference>
<evidence type="ECO:0000313" key="4">
    <source>
        <dbReference type="EMBL" id="EBX2071697.1"/>
    </source>
</evidence>
<evidence type="ECO:0000313" key="3">
    <source>
        <dbReference type="EMBL" id="EBS0588392.1"/>
    </source>
</evidence>
<sequence>MISLEDASLTKKGIVKLSSATDSDSEALAATPKAVHAVMDEVQTKAPLDSPVFTGTPTTPTPPDDAKGLQTANAEFVRKLIAALVGSVPESLDTLQELADALGNDPNFATTVLNKLAGKQPLDDTLTALSGKSIEGLIEYVGLRETINHAADALQKSQNGGDIPDKKQFARTISAVTSTTITLGESGWFKIATVFMPQSTSTAVIKLYGGSGFNVGSFEQSTISELVLRAGNGSPVGITATLWKRSPNGVLECAWINTSGGNYDIYVRINQYAYWLIAQYDYTGNANVTLYNAPEYSETKPANATNGQTYTLYNSMMKPTAGDVEALSVNGGRLNGALGIGTDNVLGGSSIVFGDNDTGFKQNGDGILDTFANSQHTVRVAPGEMQVLGAIRAGNAKRMTMTSSNNSVLNAQFNLWGDGNRPTVIELDDDQGWHLYSQRNTDGSIQFVVNGQVIPDNYGNFDARYLTSGNVYTKGESDNRYVQNIQRGAPVWPGKVDEYGPAEAPAGCFLTQARHDPTTAYGVTFAYRPLQMWVGNGWRTING</sequence>
<proteinExistence type="predicted"/>
<dbReference type="EMBL" id="AAGUDO010000017">
    <property type="protein sequence ID" value="EBS0588392.1"/>
    <property type="molecule type" value="Genomic_DNA"/>
</dbReference>
<comment type="subcellular location">
    <subcellularLocation>
        <location evidence="1">Virion</location>
    </subcellularLocation>
</comment>
<comment type="caution">
    <text evidence="5">The sequence shown here is derived from an EMBL/GenBank/DDBJ whole genome shotgun (WGS) entry which is preliminary data.</text>
</comment>
<dbReference type="Pfam" id="PF03406">
    <property type="entry name" value="Phage_fiber_2"/>
    <property type="match status" value="1"/>
</dbReference>
<dbReference type="PANTHER" id="PTHR35191:SF1">
    <property type="entry name" value="PROPHAGE SIDE TAIL FIBER PROTEIN HOMOLOG STFQ-RELATED"/>
    <property type="match status" value="1"/>
</dbReference>
<dbReference type="EMBL" id="AAHXTT010000050">
    <property type="protein sequence ID" value="ECB4987453.1"/>
    <property type="molecule type" value="Genomic_DNA"/>
</dbReference>
<evidence type="ECO:0000313" key="5">
    <source>
        <dbReference type="EMBL" id="ECA8259742.1"/>
    </source>
</evidence>
<protein>
    <submittedName>
        <fullName evidence="5">Phage tail protein</fullName>
    </submittedName>
</protein>
<dbReference type="GO" id="GO:0046718">
    <property type="term" value="P:symbiont entry into host cell"/>
    <property type="evidence" value="ECO:0007669"/>
    <property type="project" value="InterPro"/>
</dbReference>
<reference evidence="5" key="1">
    <citation type="submission" date="2019-01" db="EMBL/GenBank/DDBJ databases">
        <authorList>
            <person name="Ashton P.M."/>
            <person name="Dallman T."/>
            <person name="Nair S."/>
            <person name="De Pinna E."/>
            <person name="Peters T."/>
            <person name="Grant K."/>
        </authorList>
    </citation>
    <scope>NUCLEOTIDE SEQUENCE</scope>
    <source>
        <strain evidence="4">118950</strain>
        <strain evidence="3">294759</strain>
        <strain evidence="6">370626</strain>
        <strain evidence="5">568386</strain>
    </source>
</reference>
<evidence type="ECO:0000313" key="6">
    <source>
        <dbReference type="EMBL" id="ECB4987453.1"/>
    </source>
</evidence>
<keyword evidence="2" id="KW-0945">Host-virus interaction</keyword>
<dbReference type="EMBL" id="AAHKMW010000019">
    <property type="protein sequence ID" value="EBX2071697.1"/>
    <property type="molecule type" value="Genomic_DNA"/>
</dbReference>
<organism evidence="5">
    <name type="scientific">Salmonella virchow</name>
    <dbReference type="NCBI Taxonomy" id="48409"/>
    <lineage>
        <taxon>Bacteria</taxon>
        <taxon>Pseudomonadati</taxon>
        <taxon>Pseudomonadota</taxon>
        <taxon>Gammaproteobacteria</taxon>
        <taxon>Enterobacterales</taxon>
        <taxon>Enterobacteriaceae</taxon>
        <taxon>Salmonella</taxon>
    </lineage>
</organism>
<evidence type="ECO:0000256" key="1">
    <source>
        <dbReference type="ARBA" id="ARBA00004328"/>
    </source>
</evidence>
<accession>A0A5J0UGV6</accession>
<dbReference type="AlphaFoldDB" id="A0A5J0UGV6"/>
<dbReference type="GO" id="GO:0019062">
    <property type="term" value="P:virion attachment to host cell"/>
    <property type="evidence" value="ECO:0007669"/>
    <property type="project" value="InterPro"/>
</dbReference>
<name>A0A5J0UGV6_SALVI</name>